<dbReference type="InterPro" id="IPR020256">
    <property type="entry name" value="Spore_coat_CotJA"/>
</dbReference>
<comment type="caution">
    <text evidence="1">The sequence shown here is derived from an EMBL/GenBank/DDBJ whole genome shotgun (WGS) entry which is preliminary data.</text>
</comment>
<evidence type="ECO:0008006" key="3">
    <source>
        <dbReference type="Google" id="ProtNLM"/>
    </source>
</evidence>
<proteinExistence type="predicted"/>
<name>A0AAI9K5W3_9FIRM</name>
<evidence type="ECO:0000313" key="1">
    <source>
        <dbReference type="EMBL" id="GFO94836.1"/>
    </source>
</evidence>
<protein>
    <recommendedName>
        <fullName evidence="3">Spore coat associated protein JA (CotJA)</fullName>
    </recommendedName>
</protein>
<sequence>MEQNRNCCRNGQNRCYYNQGTSVKYTASSGSKPRSCDSGTATSVRTDRPLGMAYIPEQFFENLYDAKCGLMEGTMFKDLNLIFCGVRGK</sequence>
<gene>
    <name evidence="1" type="ORF">COEU31_18820</name>
</gene>
<dbReference type="EMBL" id="BLYL01000011">
    <property type="protein sequence ID" value="GFO94836.1"/>
    <property type="molecule type" value="Genomic_DNA"/>
</dbReference>
<dbReference type="AlphaFoldDB" id="A0AAI9K5W3"/>
<accession>A0AAI9K5W3</accession>
<reference evidence="1" key="1">
    <citation type="submission" date="2020-06" db="EMBL/GenBank/DDBJ databases">
        <title>Characterization of fructooligosaccharide metabolism and fructooligosaccharide-degrading enzymes in human commensal butyrate producers.</title>
        <authorList>
            <person name="Tanno H."/>
            <person name="Fujii T."/>
            <person name="Hirano K."/>
            <person name="Maeno S."/>
            <person name="Tonozuka T."/>
            <person name="Sakamoto M."/>
            <person name="Ohkuma M."/>
            <person name="Tochio T."/>
            <person name="Endo A."/>
        </authorList>
    </citation>
    <scope>NUCLEOTIDE SEQUENCE</scope>
    <source>
        <strain evidence="1">JCM 31265</strain>
    </source>
</reference>
<evidence type="ECO:0000313" key="2">
    <source>
        <dbReference type="Proteomes" id="UP000660047"/>
    </source>
</evidence>
<organism evidence="1 2">
    <name type="scientific">Coprococcus eutactus</name>
    <dbReference type="NCBI Taxonomy" id="33043"/>
    <lineage>
        <taxon>Bacteria</taxon>
        <taxon>Bacillati</taxon>
        <taxon>Bacillota</taxon>
        <taxon>Clostridia</taxon>
        <taxon>Lachnospirales</taxon>
        <taxon>Lachnospiraceae</taxon>
        <taxon>Coprococcus</taxon>
    </lineage>
</organism>
<dbReference type="Pfam" id="PF11007">
    <property type="entry name" value="CotJA"/>
    <property type="match status" value="1"/>
</dbReference>
<dbReference type="Proteomes" id="UP000660047">
    <property type="component" value="Unassembled WGS sequence"/>
</dbReference>
<dbReference type="RefSeq" id="WP_055147972.1">
    <property type="nucleotide sequence ID" value="NZ_BLYL01000011.1"/>
</dbReference>